<gene>
    <name evidence="1" type="ORF">N3K66_007555</name>
</gene>
<accession>A0ACC0UVZ5</accession>
<evidence type="ECO:0000313" key="1">
    <source>
        <dbReference type="EMBL" id="KAI9897699.1"/>
    </source>
</evidence>
<dbReference type="Proteomes" id="UP001163324">
    <property type="component" value="Chromosome 7"/>
</dbReference>
<name>A0ACC0UVZ5_9HYPO</name>
<reference evidence="1" key="1">
    <citation type="submission" date="2022-10" db="EMBL/GenBank/DDBJ databases">
        <title>Complete Genome of Trichothecium roseum strain YXFP-22015, a Plant Pathogen Isolated from Citrus.</title>
        <authorList>
            <person name="Wang Y."/>
            <person name="Zhu L."/>
        </authorList>
    </citation>
    <scope>NUCLEOTIDE SEQUENCE</scope>
    <source>
        <strain evidence="1">YXFP-22015</strain>
    </source>
</reference>
<sequence length="497" mass="54905">MLVFASGTPQRKRWHRRWEQSPVATPSDLELCQFAGTLDGNSQPLLWQFFTSLKESMYPMELCFHFDNAKTMWYQWLSVDTAYFNSVLFTVSAFNDVCRNRSRHGRGGSGGNDYILLDDDDDDDDDVGHFSSSNRARRADAITSLFAPRTRAYLSRTMAQLQERLYDGRRQCDDVTVAVVVTLAMTADVAGDEEACRAHVGGLMRIVEARGGLGAFDGNKQLQMKLLRIDLAWAMKHGARPRFADRGLVLDWRPRFRAVLARESPVAPDAAVPEAAARLCARVSPELAGAYADMHAFASVAGRLFRGREKLRPELYQDMMVSVQYRLLLLGGGESDGGGRSEMAGEGGEGGRGGRSVVEECFRLGLLAFQTSVFVTNLGVRVRYAAVAESMREALRALRPADDAETSLKLWALLVGAVVVFGPPSEGKEKEGVEGGDGDGEEEEGPWLARALGEVAALMSWEEVERRLRDVLWIDVLLGERGRKVFERAAAAAGLRR</sequence>
<proteinExistence type="predicted"/>
<organism evidence="1 2">
    <name type="scientific">Trichothecium roseum</name>
    <dbReference type="NCBI Taxonomy" id="47278"/>
    <lineage>
        <taxon>Eukaryota</taxon>
        <taxon>Fungi</taxon>
        <taxon>Dikarya</taxon>
        <taxon>Ascomycota</taxon>
        <taxon>Pezizomycotina</taxon>
        <taxon>Sordariomycetes</taxon>
        <taxon>Hypocreomycetidae</taxon>
        <taxon>Hypocreales</taxon>
        <taxon>Hypocreales incertae sedis</taxon>
        <taxon>Trichothecium</taxon>
    </lineage>
</organism>
<keyword evidence="2" id="KW-1185">Reference proteome</keyword>
<dbReference type="EMBL" id="CM047946">
    <property type="protein sequence ID" value="KAI9897699.1"/>
    <property type="molecule type" value="Genomic_DNA"/>
</dbReference>
<comment type="caution">
    <text evidence="1">The sequence shown here is derived from an EMBL/GenBank/DDBJ whole genome shotgun (WGS) entry which is preliminary data.</text>
</comment>
<evidence type="ECO:0000313" key="2">
    <source>
        <dbReference type="Proteomes" id="UP001163324"/>
    </source>
</evidence>
<protein>
    <submittedName>
        <fullName evidence="1">Uncharacterized protein</fullName>
    </submittedName>
</protein>